<protein>
    <submittedName>
        <fullName evidence="8">Deoxyribodipyrimidine photo-lyase</fullName>
        <ecNumber evidence="8">4.1.99.3</ecNumber>
    </submittedName>
</protein>
<dbReference type="PROSITE" id="PS00394">
    <property type="entry name" value="DNA_PHOTOLYASES_1_1"/>
    <property type="match status" value="1"/>
</dbReference>
<name>A0A399EF23_9DEIN</name>
<dbReference type="PANTHER" id="PTHR11455">
    <property type="entry name" value="CRYPTOCHROME"/>
    <property type="match status" value="1"/>
</dbReference>
<accession>A0A399EF23</accession>
<dbReference type="GO" id="GO:0032922">
    <property type="term" value="P:circadian regulation of gene expression"/>
    <property type="evidence" value="ECO:0007669"/>
    <property type="project" value="TreeGrafter"/>
</dbReference>
<keyword evidence="2 4" id="KW-0274">FAD</keyword>
<dbReference type="Gene3D" id="1.10.579.10">
    <property type="entry name" value="DNA Cyclobutane Dipyrimidine Photolyase, subunit A, domain 3"/>
    <property type="match status" value="1"/>
</dbReference>
<feature type="site" description="Electron transfer via tryptophanyl radical" evidence="5">
    <location>
        <position position="15"/>
    </location>
</feature>
<sequence length="165" mass="18607">MLQKAFDPRWEALPWNDDPGLFEAWLTGQTGIPVVDAAMRELQATGFLSNRGRMVAAQFAVKLALLPWQKCERAFRDLLLDGDNASNLQGWHWAGGLGVDAAPYFRIFNLIAQAEAHDPDGAWLQRWVPESGGRPRPYKPPVLDLELARRRYLEAASWIAKTPVR</sequence>
<proteinExistence type="inferred from homology"/>
<keyword evidence="8" id="KW-0456">Lyase</keyword>
<dbReference type="InterPro" id="IPR005101">
    <property type="entry name" value="Cryptochr/Photolyase_FAD-bd"/>
</dbReference>
<evidence type="ECO:0000256" key="1">
    <source>
        <dbReference type="ARBA" id="ARBA00022630"/>
    </source>
</evidence>
<feature type="site" description="Electron transfer via tryptophanyl radical" evidence="5">
    <location>
        <position position="68"/>
    </location>
</feature>
<dbReference type="PRINTS" id="PR00147">
    <property type="entry name" value="DNAPHOTLYASE"/>
</dbReference>
<feature type="binding site" evidence="4">
    <location>
        <begin position="81"/>
        <end position="83"/>
    </location>
    <ligand>
        <name>FAD</name>
        <dbReference type="ChEBI" id="CHEBI:57692"/>
    </ligand>
</feature>
<dbReference type="GO" id="GO:0071949">
    <property type="term" value="F:FAD binding"/>
    <property type="evidence" value="ECO:0007669"/>
    <property type="project" value="TreeGrafter"/>
</dbReference>
<dbReference type="SUPFAM" id="SSF48173">
    <property type="entry name" value="Cryptochrome/photolyase FAD-binding domain"/>
    <property type="match status" value="1"/>
</dbReference>
<dbReference type="EC" id="4.1.99.3" evidence="8"/>
<feature type="domain" description="Cryptochrome/DNA photolyase FAD-binding" evidence="7">
    <location>
        <begin position="3"/>
        <end position="132"/>
    </location>
</feature>
<dbReference type="Pfam" id="PF03441">
    <property type="entry name" value="FAD_binding_7"/>
    <property type="match status" value="1"/>
</dbReference>
<comment type="cofactor">
    <cofactor evidence="4">
        <name>FAD</name>
        <dbReference type="ChEBI" id="CHEBI:57692"/>
    </cofactor>
    <text evidence="4">Binds 1 FAD per subunit.</text>
</comment>
<evidence type="ECO:0000259" key="7">
    <source>
        <dbReference type="Pfam" id="PF03441"/>
    </source>
</evidence>
<dbReference type="PANTHER" id="PTHR11455:SF18">
    <property type="entry name" value="SI:CH1073-390K14.1"/>
    <property type="match status" value="1"/>
</dbReference>
<dbReference type="Proteomes" id="UP000265800">
    <property type="component" value="Unassembled WGS sequence"/>
</dbReference>
<evidence type="ECO:0000256" key="4">
    <source>
        <dbReference type="PIRSR" id="PIRSR602081-1"/>
    </source>
</evidence>
<dbReference type="GO" id="GO:0043153">
    <property type="term" value="P:entrainment of circadian clock by photoperiod"/>
    <property type="evidence" value="ECO:0007669"/>
    <property type="project" value="TreeGrafter"/>
</dbReference>
<dbReference type="InterPro" id="IPR036134">
    <property type="entry name" value="Crypto/Photolyase_FAD-like_sf"/>
</dbReference>
<keyword evidence="1 4" id="KW-0285">Flavoprotein</keyword>
<dbReference type="GO" id="GO:0003904">
    <property type="term" value="F:deoxyribodipyrimidine photo-lyase activity"/>
    <property type="evidence" value="ECO:0007669"/>
    <property type="project" value="UniProtKB-EC"/>
</dbReference>
<dbReference type="AlphaFoldDB" id="A0A399EF23"/>
<evidence type="ECO:0000313" key="8">
    <source>
        <dbReference type="EMBL" id="RIH82133.1"/>
    </source>
</evidence>
<feature type="site" description="Electron transfer via tryptophanyl radical" evidence="5">
    <location>
        <position position="91"/>
    </location>
</feature>
<evidence type="ECO:0000256" key="6">
    <source>
        <dbReference type="RuleBase" id="RU004182"/>
    </source>
</evidence>
<comment type="similarity">
    <text evidence="6">Belongs to the DNA photolyase family.</text>
</comment>
<evidence type="ECO:0000313" key="9">
    <source>
        <dbReference type="Proteomes" id="UP000265800"/>
    </source>
</evidence>
<reference evidence="8 9" key="1">
    <citation type="submission" date="2018-08" db="EMBL/GenBank/DDBJ databases">
        <title>Meiothermus luteus KCTC 52599 genome sequencing project.</title>
        <authorList>
            <person name="Da Costa M.S."/>
            <person name="Albuquerque L."/>
            <person name="Raposo P."/>
            <person name="Froufe H.J.C."/>
            <person name="Barroso C.S."/>
            <person name="Egas C."/>
        </authorList>
    </citation>
    <scope>NUCLEOTIDE SEQUENCE [LARGE SCALE GENOMIC DNA]</scope>
    <source>
        <strain evidence="8 9">KCTC 52599</strain>
    </source>
</reference>
<organism evidence="8 9">
    <name type="scientific">Meiothermus luteus</name>
    <dbReference type="NCBI Taxonomy" id="2026184"/>
    <lineage>
        <taxon>Bacteria</taxon>
        <taxon>Thermotogati</taxon>
        <taxon>Deinococcota</taxon>
        <taxon>Deinococci</taxon>
        <taxon>Thermales</taxon>
        <taxon>Thermaceae</taxon>
        <taxon>Meiothermus</taxon>
    </lineage>
</organism>
<keyword evidence="9" id="KW-1185">Reference proteome</keyword>
<gene>
    <name evidence="8" type="primary">phr</name>
    <name evidence="8" type="ORF">Mlute_02597</name>
</gene>
<evidence type="ECO:0000256" key="3">
    <source>
        <dbReference type="ARBA" id="ARBA00022991"/>
    </source>
</evidence>
<dbReference type="GO" id="GO:0005737">
    <property type="term" value="C:cytoplasm"/>
    <property type="evidence" value="ECO:0007669"/>
    <property type="project" value="TreeGrafter"/>
</dbReference>
<comment type="caution">
    <text evidence="8">The sequence shown here is derived from an EMBL/GenBank/DDBJ whole genome shotgun (WGS) entry which is preliminary data.</text>
</comment>
<evidence type="ECO:0000256" key="5">
    <source>
        <dbReference type="PIRSR" id="PIRSR602081-2"/>
    </source>
</evidence>
<keyword evidence="3 6" id="KW-0157">Chromophore</keyword>
<evidence type="ECO:0000256" key="2">
    <source>
        <dbReference type="ARBA" id="ARBA00022827"/>
    </source>
</evidence>
<dbReference type="GO" id="GO:0006139">
    <property type="term" value="P:nucleobase-containing compound metabolic process"/>
    <property type="evidence" value="ECO:0007669"/>
    <property type="project" value="UniProtKB-ARBA"/>
</dbReference>
<dbReference type="InterPro" id="IPR002081">
    <property type="entry name" value="Cryptochrome/DNA_photolyase_1"/>
</dbReference>
<dbReference type="GO" id="GO:0006950">
    <property type="term" value="P:response to stress"/>
    <property type="evidence" value="ECO:0007669"/>
    <property type="project" value="UniProtKB-ARBA"/>
</dbReference>
<dbReference type="GO" id="GO:0003677">
    <property type="term" value="F:DNA binding"/>
    <property type="evidence" value="ECO:0007669"/>
    <property type="project" value="TreeGrafter"/>
</dbReference>
<dbReference type="EMBL" id="QWKZ01000122">
    <property type="protein sequence ID" value="RIH82133.1"/>
    <property type="molecule type" value="Genomic_DNA"/>
</dbReference>
<dbReference type="InterPro" id="IPR018394">
    <property type="entry name" value="DNA_photolyase_1_CS_C"/>
</dbReference>